<dbReference type="PANTHER" id="PTHR42754">
    <property type="entry name" value="ENDOGLUCANASE"/>
    <property type="match status" value="1"/>
</dbReference>
<dbReference type="SUPFAM" id="SSF49299">
    <property type="entry name" value="PKD domain"/>
    <property type="match status" value="1"/>
</dbReference>
<dbReference type="NCBIfam" id="TIGR04131">
    <property type="entry name" value="Bac_Flav_CTERM"/>
    <property type="match status" value="1"/>
</dbReference>
<dbReference type="InterPro" id="IPR026341">
    <property type="entry name" value="T9SS_type_B"/>
</dbReference>
<dbReference type="Gene3D" id="2.60.40.10">
    <property type="entry name" value="Immunoglobulins"/>
    <property type="match status" value="1"/>
</dbReference>
<dbReference type="PROSITE" id="PS50093">
    <property type="entry name" value="PKD"/>
    <property type="match status" value="1"/>
</dbReference>
<protein>
    <recommendedName>
        <fullName evidence="1">PKD domain-containing protein</fullName>
    </recommendedName>
</protein>
<dbReference type="InterPro" id="IPR011047">
    <property type="entry name" value="Quinoprotein_ADH-like_sf"/>
</dbReference>
<dbReference type="Gene3D" id="2.130.10.10">
    <property type="entry name" value="YVTN repeat-like/Quinoprotein amine dehydrogenase"/>
    <property type="match status" value="1"/>
</dbReference>
<feature type="domain" description="PKD" evidence="1">
    <location>
        <begin position="438"/>
        <end position="506"/>
    </location>
</feature>
<evidence type="ECO:0000259" key="1">
    <source>
        <dbReference type="PROSITE" id="PS50093"/>
    </source>
</evidence>
<reference evidence="2" key="1">
    <citation type="submission" date="2019-08" db="EMBL/GenBank/DDBJ databases">
        <authorList>
            <person name="Kucharzyk K."/>
            <person name="Murdoch R.W."/>
            <person name="Higgins S."/>
            <person name="Loffler F."/>
        </authorList>
    </citation>
    <scope>NUCLEOTIDE SEQUENCE</scope>
</reference>
<dbReference type="InterPro" id="IPR000601">
    <property type="entry name" value="PKD_dom"/>
</dbReference>
<proteinExistence type="predicted"/>
<name>A0A644UT32_9ZZZZ</name>
<comment type="caution">
    <text evidence="2">The sequence shown here is derived from an EMBL/GenBank/DDBJ whole genome shotgun (WGS) entry which is preliminary data.</text>
</comment>
<dbReference type="InterPro" id="IPR013783">
    <property type="entry name" value="Ig-like_fold"/>
</dbReference>
<organism evidence="2">
    <name type="scientific">bioreactor metagenome</name>
    <dbReference type="NCBI Taxonomy" id="1076179"/>
    <lineage>
        <taxon>unclassified sequences</taxon>
        <taxon>metagenomes</taxon>
        <taxon>ecological metagenomes</taxon>
    </lineage>
</organism>
<accession>A0A644UT32</accession>
<dbReference type="Pfam" id="PF18911">
    <property type="entry name" value="PKD_4"/>
    <property type="match status" value="1"/>
</dbReference>
<sequence length="755" mass="82672">MRKLRNCIVILMLFISLKTFSQAFPPSMLSFPGKEITLYGMLEVDNSYYIFGIEGNESSGGDAVIVKYSLQGDIIWQKAYAGATNILVRSACVNEAGGLTLAGNTTSGTNQNVVVLKTDALGNPVWSQTYGKNYNERGFRIIMLSDGGYMVCGSTQRSVTLLEDAFIMRISSTGQLLWSRILGGPDRDNAFDVSLSVDNNLLFTGAQSSFGAGVYDYGFGKMDMNGNLLYYKTLGGGGQDHSRIIRQVDDGYYILGHSNTYSGSKYDILLIRTSINGSVLWSKRIFSDEELYTGDITFLEDGLIISGSTMQNGDRDLFVLKTDFNGNPQWGKIIRMNEFQEFPFGGSGVVIQTSAGRYTGIARSQSGSVSKALLISFAPQLNSGCFELAFMPQSENISITSVDHTAVVSASSGFTQGNLTFLTSDIELQSDPLCLHVVSAGFIADKQEICQGDSIRFTNLSYDQPLQYFWSFEGGNPATSTLKDPVVGYQNPGNFGVSLRVVNSHGDDELVMQDYIRVNRLPSLSLGPDTALCRLTDLQFSVSGFNSYLWHDGSTGNQPLNVVSGWNFVDAISPDGCLAHDSVYVSLLVLPELSLGPDTSFCDTDVILLTASGFDAYQWHDGSTGNQLLTSKPGWNYVEAYTSEGCMVSDSLFIRYCCNLSLKLPNVFSPDDDGINDHFKPIISEVPNYSMVIANRWGAVLYSTNDINESWDGTFKGKKCPQGVYYVSVQFDGCNDLGQFTPRILYGSVTLLRKL</sequence>
<dbReference type="AlphaFoldDB" id="A0A644UT32"/>
<dbReference type="Pfam" id="PF13585">
    <property type="entry name" value="CHU_C"/>
    <property type="match status" value="1"/>
</dbReference>
<gene>
    <name evidence="2" type="ORF">SDC9_28153</name>
</gene>
<dbReference type="InterPro" id="IPR035986">
    <property type="entry name" value="PKD_dom_sf"/>
</dbReference>
<evidence type="ECO:0000313" key="2">
    <source>
        <dbReference type="EMBL" id="MPL82218.1"/>
    </source>
</evidence>
<dbReference type="PANTHER" id="PTHR42754:SF1">
    <property type="entry name" value="LIPOPROTEIN"/>
    <property type="match status" value="1"/>
</dbReference>
<dbReference type="SUPFAM" id="SSF50998">
    <property type="entry name" value="Quinoprotein alcohol dehydrogenase-like"/>
    <property type="match status" value="1"/>
</dbReference>
<dbReference type="InterPro" id="IPR015943">
    <property type="entry name" value="WD40/YVTN_repeat-like_dom_sf"/>
</dbReference>
<dbReference type="CDD" id="cd00146">
    <property type="entry name" value="PKD"/>
    <property type="match status" value="1"/>
</dbReference>
<dbReference type="EMBL" id="VSSQ01000160">
    <property type="protein sequence ID" value="MPL82218.1"/>
    <property type="molecule type" value="Genomic_DNA"/>
</dbReference>